<evidence type="ECO:0000313" key="2">
    <source>
        <dbReference type="Proteomes" id="UP000001887"/>
    </source>
</evidence>
<dbReference type="HOGENOM" id="CLU_1584966_0_0_0"/>
<gene>
    <name evidence="1" type="ordered locus">Psta_1477</name>
</gene>
<dbReference type="AlphaFoldDB" id="D2QXG7"/>
<reference evidence="1 2" key="1">
    <citation type="journal article" date="2009" name="Stand. Genomic Sci.">
        <title>Complete genome sequence of Pirellula staleyi type strain (ATCC 27377).</title>
        <authorList>
            <person name="Clum A."/>
            <person name="Tindall B.J."/>
            <person name="Sikorski J."/>
            <person name="Ivanova N."/>
            <person name="Mavrommatis K."/>
            <person name="Lucas S."/>
            <person name="Glavina del Rio T."/>
            <person name="Nolan M."/>
            <person name="Chen F."/>
            <person name="Tice H."/>
            <person name="Pitluck S."/>
            <person name="Cheng J.F."/>
            <person name="Chertkov O."/>
            <person name="Brettin T."/>
            <person name="Han C."/>
            <person name="Detter J.C."/>
            <person name="Kuske C."/>
            <person name="Bruce D."/>
            <person name="Goodwin L."/>
            <person name="Ovchinikova G."/>
            <person name="Pati A."/>
            <person name="Mikhailova N."/>
            <person name="Chen A."/>
            <person name="Palaniappan K."/>
            <person name="Land M."/>
            <person name="Hauser L."/>
            <person name="Chang Y.J."/>
            <person name="Jeffries C.D."/>
            <person name="Chain P."/>
            <person name="Rohde M."/>
            <person name="Goker M."/>
            <person name="Bristow J."/>
            <person name="Eisen J.A."/>
            <person name="Markowitz V."/>
            <person name="Hugenholtz P."/>
            <person name="Kyrpides N.C."/>
            <person name="Klenk H.P."/>
            <person name="Lapidus A."/>
        </authorList>
    </citation>
    <scope>NUCLEOTIDE SEQUENCE [LARGE SCALE GENOMIC DNA]</scope>
    <source>
        <strain evidence="2">ATCC 27377 / DSM 6068 / ICPB 4128</strain>
    </source>
</reference>
<dbReference type="KEGG" id="psl:Psta_1477"/>
<protein>
    <submittedName>
        <fullName evidence="1">Uncharacterized protein</fullName>
    </submittedName>
</protein>
<organism evidence="1 2">
    <name type="scientific">Pirellula staleyi (strain ATCC 27377 / DSM 6068 / ICPB 4128)</name>
    <name type="common">Pirella staleyi</name>
    <dbReference type="NCBI Taxonomy" id="530564"/>
    <lineage>
        <taxon>Bacteria</taxon>
        <taxon>Pseudomonadati</taxon>
        <taxon>Planctomycetota</taxon>
        <taxon>Planctomycetia</taxon>
        <taxon>Pirellulales</taxon>
        <taxon>Pirellulaceae</taxon>
        <taxon>Pirellula</taxon>
    </lineage>
</organism>
<accession>D2QXG7</accession>
<dbReference type="Proteomes" id="UP000001887">
    <property type="component" value="Chromosome"/>
</dbReference>
<dbReference type="EMBL" id="CP001848">
    <property type="protein sequence ID" value="ADB16152.1"/>
    <property type="molecule type" value="Genomic_DNA"/>
</dbReference>
<sequence>MLIVSRAVRTLLKKHSWQNPSQYSFGLLLGIRETLFAALPVGHVPHWDALDIDFLDSEIWPRAFRLAAQTHLSLVGTYATFPESDDGENPSPWRSPGIYIEHQMVCCSACSHTAYFKNQQRLTVGSSVILSSGPSLLPSLNQKRILKDWNRLLGRKSYKDQFQSSTHI</sequence>
<name>D2QXG7_PIRSD</name>
<evidence type="ECO:0000313" key="1">
    <source>
        <dbReference type="EMBL" id="ADB16152.1"/>
    </source>
</evidence>
<keyword evidence="2" id="KW-1185">Reference proteome</keyword>
<proteinExistence type="predicted"/>